<proteinExistence type="predicted"/>
<feature type="domain" description="Nephrocystin 3-like N-terminal" evidence="3">
    <location>
        <begin position="459"/>
        <end position="635"/>
    </location>
</feature>
<reference evidence="4 5" key="1">
    <citation type="journal article" date="2024" name="IMA Fungus">
        <title>IMA Genome - F19 : A genome assembly and annotation guide to empower mycologists, including annotated draft genome sequences of Ceratocystis pirilliformis, Diaporthe australafricana, Fusarium ophioides, Paecilomyces lecythidis, and Sporothrix stenoceras.</title>
        <authorList>
            <person name="Aylward J."/>
            <person name="Wilson A.M."/>
            <person name="Visagie C.M."/>
            <person name="Spraker J."/>
            <person name="Barnes I."/>
            <person name="Buitendag C."/>
            <person name="Ceriani C."/>
            <person name="Del Mar Angel L."/>
            <person name="du Plessis D."/>
            <person name="Fuchs T."/>
            <person name="Gasser K."/>
            <person name="Kramer D."/>
            <person name="Li W."/>
            <person name="Munsamy K."/>
            <person name="Piso A."/>
            <person name="Price J.L."/>
            <person name="Sonnekus B."/>
            <person name="Thomas C."/>
            <person name="van der Nest A."/>
            <person name="van Dijk A."/>
            <person name="van Heerden A."/>
            <person name="van Vuuren N."/>
            <person name="Yilmaz N."/>
            <person name="Duong T.A."/>
            <person name="van der Merwe N.A."/>
            <person name="Wingfield M.J."/>
            <person name="Wingfield B.D."/>
        </authorList>
    </citation>
    <scope>NUCLEOTIDE SEQUENCE [LARGE SCALE GENOMIC DNA]</scope>
    <source>
        <strain evidence="4 5">CMW 18300</strain>
    </source>
</reference>
<keyword evidence="1" id="KW-0677">Repeat</keyword>
<gene>
    <name evidence="4" type="ORF">Daus18300_010262</name>
</gene>
<comment type="caution">
    <text evidence="4">The sequence shown here is derived from an EMBL/GenBank/DDBJ whole genome shotgun (WGS) entry which is preliminary data.</text>
</comment>
<feature type="region of interest" description="Disordered" evidence="2">
    <location>
        <begin position="79"/>
        <end position="99"/>
    </location>
</feature>
<dbReference type="InterPro" id="IPR056884">
    <property type="entry name" value="NPHP3-like_N"/>
</dbReference>
<dbReference type="Proteomes" id="UP001583177">
    <property type="component" value="Unassembled WGS sequence"/>
</dbReference>
<evidence type="ECO:0000256" key="1">
    <source>
        <dbReference type="ARBA" id="ARBA00022737"/>
    </source>
</evidence>
<protein>
    <recommendedName>
        <fullName evidence="3">Nephrocystin 3-like N-terminal domain-containing protein</fullName>
    </recommendedName>
</protein>
<name>A0ABR3WBC7_9PEZI</name>
<accession>A0ABR3WBC7</accession>
<dbReference type="EMBL" id="JAWRVE010000111">
    <property type="protein sequence ID" value="KAL1857622.1"/>
    <property type="molecule type" value="Genomic_DNA"/>
</dbReference>
<evidence type="ECO:0000259" key="3">
    <source>
        <dbReference type="Pfam" id="PF24883"/>
    </source>
</evidence>
<organism evidence="4 5">
    <name type="scientific">Diaporthe australafricana</name>
    <dbReference type="NCBI Taxonomy" id="127596"/>
    <lineage>
        <taxon>Eukaryota</taxon>
        <taxon>Fungi</taxon>
        <taxon>Dikarya</taxon>
        <taxon>Ascomycota</taxon>
        <taxon>Pezizomycotina</taxon>
        <taxon>Sordariomycetes</taxon>
        <taxon>Sordariomycetidae</taxon>
        <taxon>Diaporthales</taxon>
        <taxon>Diaporthaceae</taxon>
        <taxon>Diaporthe</taxon>
    </lineage>
</organism>
<keyword evidence="5" id="KW-1185">Reference proteome</keyword>
<evidence type="ECO:0000313" key="5">
    <source>
        <dbReference type="Proteomes" id="UP001583177"/>
    </source>
</evidence>
<sequence>MESPQGQIPKLQLQSPAVDFIENSLDKYHPAFSTPPSRYDHYIGGFVIQNPPDMMSARPAPAMIVAMHDDSPAPVTALAVPAEPSPTPESAAANPSHPLPQPVQSLEFWDSLFPRAMALLIEAHPDEPEYLMKSSQRLRDKTNWTQVFDQIELAKDDYSKVDKSFKAGFRKVHRKFGDHFAEPFNRMTKLVPAGGDLGTAAVTPIIGCVQILLEASRAASHIRKKMVGAFGEVDNMFANIELFLQIYPGDRNIEKASIRLIAGTLFAAENVIGFFLKGTGRKFLAAAAKRENYEQSTVESLNDITLQCEQLLQEAEKTHKYQVVNNINILMDTSVATHAEVQRIRREQVRPHDLRNIVHELLDELDRRTILQIRREEQLGRRIANLCLAAADAPLQSSTPALLTYAQAAPAPTPSVRHILTPNELLTCIGIPEILAKDLQHLAEKRKIQVSTQEQARAEQLIRTSEIREWLTGPTSSQLLVHGNYDRRAYISGLSLFCMSLTHTLAERAPRFIPLTFFCGIHTEPLRDAHTGGRALIQSFIHQLLCQFDFNSGSIPMAPEALDGVQQGDLGALCRLFELLVHMLPNTVALFCLVDGVVYYERDEFRDDLERVLMTILQLSDQAGAQAPVKVLLTSPTRTAVVRQPFPDDLILSMEGMARADLVASSSRLGREMSFGLD</sequence>
<evidence type="ECO:0000256" key="2">
    <source>
        <dbReference type="SAM" id="MobiDB-lite"/>
    </source>
</evidence>
<dbReference type="Pfam" id="PF24883">
    <property type="entry name" value="NPHP3_N"/>
    <property type="match status" value="1"/>
</dbReference>
<evidence type="ECO:0000313" key="4">
    <source>
        <dbReference type="EMBL" id="KAL1857622.1"/>
    </source>
</evidence>
<dbReference type="PANTHER" id="PTHR40619">
    <property type="entry name" value="FUNGAL STAND N-TERMINAL GOODBYE DOMAIN-CONTAINING PROTEIN"/>
    <property type="match status" value="1"/>
</dbReference>
<dbReference type="PANTHER" id="PTHR40619:SF3">
    <property type="entry name" value="FUNGAL STAND N-TERMINAL GOODBYE DOMAIN-CONTAINING PROTEIN"/>
    <property type="match status" value="1"/>
</dbReference>